<dbReference type="PANTHER" id="PTHR48071">
    <property type="entry name" value="SRCR DOMAIN-CONTAINING PROTEIN"/>
    <property type="match status" value="1"/>
</dbReference>
<dbReference type="Pfam" id="PF00530">
    <property type="entry name" value="SRCR"/>
    <property type="match status" value="3"/>
</dbReference>
<gene>
    <name evidence="5" type="ORF">SPHA_57381</name>
</gene>
<protein>
    <submittedName>
        <fullName evidence="5">DMBT1</fullName>
    </submittedName>
</protein>
<dbReference type="OrthoDB" id="6156774at2759"/>
<organism evidence="5 6">
    <name type="scientific">Acanthosepion pharaonis</name>
    <name type="common">Pharaoh cuttlefish</name>
    <name type="synonym">Sepia pharaonis</name>
    <dbReference type="NCBI Taxonomy" id="158019"/>
    <lineage>
        <taxon>Eukaryota</taxon>
        <taxon>Metazoa</taxon>
        <taxon>Spiralia</taxon>
        <taxon>Lophotrochozoa</taxon>
        <taxon>Mollusca</taxon>
        <taxon>Cephalopoda</taxon>
        <taxon>Coleoidea</taxon>
        <taxon>Decapodiformes</taxon>
        <taxon>Sepiida</taxon>
        <taxon>Sepiina</taxon>
        <taxon>Sepiidae</taxon>
        <taxon>Acanthosepion</taxon>
    </lineage>
</organism>
<reference evidence="5" key="1">
    <citation type="submission" date="2021-01" db="EMBL/GenBank/DDBJ databases">
        <authorList>
            <person name="Li R."/>
            <person name="Bekaert M."/>
        </authorList>
    </citation>
    <scope>NUCLEOTIDE SEQUENCE</scope>
    <source>
        <strain evidence="5">Farmed</strain>
    </source>
</reference>
<sequence length="299" mass="32983">MLPLDVSKKKVNATTGMTCETFSTDQNAIRIQLVNGSSEISGRIEITRERTKGSVCDDEFDDNDAKVICRMMGYSTGEEIPNIFGDGEGVIWLDNLNCTGSEYGVEMCPNLSWGKHNCKHSDDVAIKCFKKDVRIQLIGGSSEISGRIEITRKGVKGTVCDDHFDNNDAKVICRMMGYSSGKVIPNIYGQGQGVIWLDDLNCTGSEVELEICSKLSWGKHNCGHDEDAAIRCIKKVNATTGMTPTFSTDQNAIRIQLVNGSSEISGRIEITRERTKGSVCDDEFDDNDAKVICRMMGYR</sequence>
<name>A0A812DN50_ACAPH</name>
<evidence type="ECO:0000256" key="3">
    <source>
        <dbReference type="PROSITE-ProRule" id="PRU00196"/>
    </source>
</evidence>
<dbReference type="GO" id="GO:0016020">
    <property type="term" value="C:membrane"/>
    <property type="evidence" value="ECO:0007669"/>
    <property type="project" value="InterPro"/>
</dbReference>
<dbReference type="FunFam" id="3.10.250.10:FF:000011">
    <property type="entry name" value="Scavenger receptor class A member 5"/>
    <property type="match status" value="2"/>
</dbReference>
<evidence type="ECO:0000259" key="4">
    <source>
        <dbReference type="PROSITE" id="PS50287"/>
    </source>
</evidence>
<dbReference type="PROSITE" id="PS50287">
    <property type="entry name" value="SRCR_2"/>
    <property type="match status" value="3"/>
</dbReference>
<proteinExistence type="predicted"/>
<evidence type="ECO:0000313" key="5">
    <source>
        <dbReference type="EMBL" id="CAE1304869.1"/>
    </source>
</evidence>
<dbReference type="InterPro" id="IPR036772">
    <property type="entry name" value="SRCR-like_dom_sf"/>
</dbReference>
<feature type="disulfide bond" evidence="3">
    <location>
        <begin position="202"/>
        <end position="212"/>
    </location>
</feature>
<dbReference type="InterPro" id="IPR001190">
    <property type="entry name" value="SRCR"/>
</dbReference>
<dbReference type="SUPFAM" id="SSF56487">
    <property type="entry name" value="SRCR-like"/>
    <property type="match status" value="3"/>
</dbReference>
<keyword evidence="6" id="KW-1185">Reference proteome</keyword>
<dbReference type="SMART" id="SM00202">
    <property type="entry name" value="SR"/>
    <property type="match status" value="2"/>
</dbReference>
<feature type="domain" description="SRCR" evidence="4">
    <location>
        <begin position="255"/>
        <end position="299"/>
    </location>
</feature>
<dbReference type="PANTHER" id="PTHR48071:SF28">
    <property type="entry name" value="SRCR DOMAIN-CONTAINING PROTEIN"/>
    <property type="match status" value="1"/>
</dbReference>
<keyword evidence="2" id="KW-0325">Glycoprotein</keyword>
<dbReference type="Gene3D" id="3.10.250.10">
    <property type="entry name" value="SRCR-like domain"/>
    <property type="match status" value="3"/>
</dbReference>
<comment type="caution">
    <text evidence="3">Lacks conserved residue(s) required for the propagation of feature annotation.</text>
</comment>
<evidence type="ECO:0000256" key="1">
    <source>
        <dbReference type="ARBA" id="ARBA00023157"/>
    </source>
</evidence>
<evidence type="ECO:0000256" key="2">
    <source>
        <dbReference type="ARBA" id="ARBA00023180"/>
    </source>
</evidence>
<dbReference type="Proteomes" id="UP000597762">
    <property type="component" value="Unassembled WGS sequence"/>
</dbReference>
<dbReference type="EMBL" id="CAHIKZ030003876">
    <property type="protein sequence ID" value="CAE1304869.1"/>
    <property type="molecule type" value="Genomic_DNA"/>
</dbReference>
<dbReference type="PRINTS" id="PR00258">
    <property type="entry name" value="SPERACTRCPTR"/>
</dbReference>
<feature type="domain" description="SRCR" evidence="4">
    <location>
        <begin position="135"/>
        <end position="233"/>
    </location>
</feature>
<feature type="domain" description="SRCR" evidence="4">
    <location>
        <begin position="31"/>
        <end position="129"/>
    </location>
</feature>
<keyword evidence="1 3" id="KW-1015">Disulfide bond</keyword>
<feature type="disulfide bond" evidence="3">
    <location>
        <begin position="98"/>
        <end position="108"/>
    </location>
</feature>
<accession>A0A812DN50</accession>
<evidence type="ECO:0000313" key="6">
    <source>
        <dbReference type="Proteomes" id="UP000597762"/>
    </source>
</evidence>
<comment type="caution">
    <text evidence="5">The sequence shown here is derived from an EMBL/GenBank/DDBJ whole genome shotgun (WGS) entry which is preliminary data.</text>
</comment>
<dbReference type="AlphaFoldDB" id="A0A812DN50"/>